<proteinExistence type="predicted"/>
<dbReference type="EMBL" id="JBDODL010001294">
    <property type="protein sequence ID" value="MES1921378.1"/>
    <property type="molecule type" value="Genomic_DNA"/>
</dbReference>
<reference evidence="1 2" key="1">
    <citation type="journal article" date="2024" name="BMC Biol.">
        <title>Comparative genomics of Ascetosporea gives new insight into the evolutionary basis for animal parasitism in Rhizaria.</title>
        <authorList>
            <person name="Hiltunen Thoren M."/>
            <person name="Onut-Brannstrom I."/>
            <person name="Alfjorden A."/>
            <person name="Peckova H."/>
            <person name="Swords F."/>
            <person name="Hooper C."/>
            <person name="Holzer A.S."/>
            <person name="Bass D."/>
            <person name="Burki F."/>
        </authorList>
    </citation>
    <scope>NUCLEOTIDE SEQUENCE [LARGE SCALE GENOMIC DNA]</scope>
    <source>
        <strain evidence="1">20-A016</strain>
    </source>
</reference>
<name>A0ABV2ANY8_9EUKA</name>
<protein>
    <submittedName>
        <fullName evidence="1">Uncharacterized protein</fullName>
    </submittedName>
</protein>
<dbReference type="Proteomes" id="UP001439008">
    <property type="component" value="Unassembled WGS sequence"/>
</dbReference>
<keyword evidence="2" id="KW-1185">Reference proteome</keyword>
<sequence>MSLNFEFNLPSTLINLKEDIIAMKERMDTLAEEIDEDTAAEFPCEESPSKVLDKLAQIEVSIPQFFEQIRNLEEDKKKLLETFFETVNENKVLIQELLSVCNLPSKSENSELVEDVIKSCQFLFSKNLSLF</sequence>
<evidence type="ECO:0000313" key="2">
    <source>
        <dbReference type="Proteomes" id="UP001439008"/>
    </source>
</evidence>
<evidence type="ECO:0000313" key="1">
    <source>
        <dbReference type="EMBL" id="MES1921378.1"/>
    </source>
</evidence>
<dbReference type="Gene3D" id="6.10.250.1380">
    <property type="match status" value="1"/>
</dbReference>
<gene>
    <name evidence="1" type="ORF">MHBO_002912</name>
</gene>
<accession>A0ABV2ANY8</accession>
<comment type="caution">
    <text evidence="1">The sequence shown here is derived from an EMBL/GenBank/DDBJ whole genome shotgun (WGS) entry which is preliminary data.</text>
</comment>
<organism evidence="1 2">
    <name type="scientific">Bonamia ostreae</name>
    <dbReference type="NCBI Taxonomy" id="126728"/>
    <lineage>
        <taxon>Eukaryota</taxon>
        <taxon>Sar</taxon>
        <taxon>Rhizaria</taxon>
        <taxon>Endomyxa</taxon>
        <taxon>Ascetosporea</taxon>
        <taxon>Haplosporida</taxon>
        <taxon>Bonamia</taxon>
    </lineage>
</organism>